<dbReference type="PANTHER" id="PTHR33568">
    <property type="entry name" value="DNA POLYMERASE"/>
    <property type="match status" value="1"/>
</dbReference>
<dbReference type="PANTHER" id="PTHR33568:SF3">
    <property type="entry name" value="DNA-DIRECTED DNA POLYMERASE"/>
    <property type="match status" value="1"/>
</dbReference>
<name>A0AAV8Z8K7_9CUCU</name>
<dbReference type="GO" id="GO:0071897">
    <property type="term" value="P:DNA biosynthetic process"/>
    <property type="evidence" value="ECO:0007669"/>
    <property type="project" value="UniProtKB-ARBA"/>
</dbReference>
<protein>
    <recommendedName>
        <fullName evidence="3">DNA-directed DNA polymerase</fullName>
    </recommendedName>
</protein>
<organism evidence="1 2">
    <name type="scientific">Aromia moschata</name>
    <dbReference type="NCBI Taxonomy" id="1265417"/>
    <lineage>
        <taxon>Eukaryota</taxon>
        <taxon>Metazoa</taxon>
        <taxon>Ecdysozoa</taxon>
        <taxon>Arthropoda</taxon>
        <taxon>Hexapoda</taxon>
        <taxon>Insecta</taxon>
        <taxon>Pterygota</taxon>
        <taxon>Neoptera</taxon>
        <taxon>Endopterygota</taxon>
        <taxon>Coleoptera</taxon>
        <taxon>Polyphaga</taxon>
        <taxon>Cucujiformia</taxon>
        <taxon>Chrysomeloidea</taxon>
        <taxon>Cerambycidae</taxon>
        <taxon>Cerambycinae</taxon>
        <taxon>Callichromatini</taxon>
        <taxon>Aromia</taxon>
    </lineage>
</organism>
<proteinExistence type="predicted"/>
<keyword evidence="2" id="KW-1185">Reference proteome</keyword>
<dbReference type="EMBL" id="JAPWTK010000008">
    <property type="protein sequence ID" value="KAJ8960526.1"/>
    <property type="molecule type" value="Genomic_DNA"/>
</dbReference>
<reference evidence="1" key="1">
    <citation type="journal article" date="2023" name="Insect Mol. Biol.">
        <title>Genome sequencing provides insights into the evolution of gene families encoding plant cell wall-degrading enzymes in longhorned beetles.</title>
        <authorList>
            <person name="Shin N.R."/>
            <person name="Okamura Y."/>
            <person name="Kirsch R."/>
            <person name="Pauchet Y."/>
        </authorList>
    </citation>
    <scope>NUCLEOTIDE SEQUENCE</scope>
    <source>
        <strain evidence="1">AMC_N1</strain>
    </source>
</reference>
<dbReference type="InterPro" id="IPR043502">
    <property type="entry name" value="DNA/RNA_pol_sf"/>
</dbReference>
<dbReference type="Proteomes" id="UP001162162">
    <property type="component" value="Unassembled WGS sequence"/>
</dbReference>
<sequence>MINTFVKVQTAASGWRYCKTLQDQNKYIQLFKERENVELDVNKIGANPGLRSVAKLLLNSFWGKFGQTENLPKTIIINNSFELLELLTNPSIIVNTLRPAYTEHPATNVVIAKGVLGKKVLYYDTDSVIYICIFPRRQYYPHGRIFRGHDRRADRIRRRESYYSLFQEDQKIMPIKFIRRAAVVLKIGMTHFRQVIEFYWFCLKYFRLQASAKKLME</sequence>
<evidence type="ECO:0000313" key="2">
    <source>
        <dbReference type="Proteomes" id="UP001162162"/>
    </source>
</evidence>
<comment type="caution">
    <text evidence="1">The sequence shown here is derived from an EMBL/GenBank/DDBJ whole genome shotgun (WGS) entry which is preliminary data.</text>
</comment>
<gene>
    <name evidence="1" type="ORF">NQ318_013814</name>
</gene>
<dbReference type="AlphaFoldDB" id="A0AAV8Z8K7"/>
<dbReference type="Gene3D" id="1.10.287.690">
    <property type="entry name" value="Helix hairpin bin"/>
    <property type="match status" value="1"/>
</dbReference>
<evidence type="ECO:0000313" key="1">
    <source>
        <dbReference type="EMBL" id="KAJ8960526.1"/>
    </source>
</evidence>
<dbReference type="SUPFAM" id="SSF56672">
    <property type="entry name" value="DNA/RNA polymerases"/>
    <property type="match status" value="1"/>
</dbReference>
<evidence type="ECO:0008006" key="3">
    <source>
        <dbReference type="Google" id="ProtNLM"/>
    </source>
</evidence>
<accession>A0AAV8Z8K7</accession>